<organism evidence="1">
    <name type="scientific">uncultured Caudovirales phage</name>
    <dbReference type="NCBI Taxonomy" id="2100421"/>
    <lineage>
        <taxon>Viruses</taxon>
        <taxon>Duplodnaviria</taxon>
        <taxon>Heunggongvirae</taxon>
        <taxon>Uroviricota</taxon>
        <taxon>Caudoviricetes</taxon>
        <taxon>Peduoviridae</taxon>
        <taxon>Maltschvirus</taxon>
        <taxon>Maltschvirus maltsch</taxon>
    </lineage>
</organism>
<accession>A0A6J7WVL3</accession>
<protein>
    <submittedName>
        <fullName evidence="1">Stress-induced protein, KGG, repeat</fullName>
    </submittedName>
</protein>
<proteinExistence type="predicted"/>
<evidence type="ECO:0000313" key="1">
    <source>
        <dbReference type="EMBL" id="CAB5220164.1"/>
    </source>
</evidence>
<sequence length="89" mass="9536">MNDVVKKLRGLAAVPLEKRLEIARKGGKAVRPEKRAFSQNKELASKAGRKGGLAVKAENRAFKRNEGLAALAGRLGAKAKAAARSKEKE</sequence>
<gene>
    <name evidence="1" type="ORF">UFOVP231_77</name>
</gene>
<dbReference type="EMBL" id="LR798279">
    <property type="protein sequence ID" value="CAB5220164.1"/>
    <property type="molecule type" value="Genomic_DNA"/>
</dbReference>
<reference evidence="1" key="1">
    <citation type="submission" date="2020-05" db="EMBL/GenBank/DDBJ databases">
        <authorList>
            <person name="Chiriac C."/>
            <person name="Salcher M."/>
            <person name="Ghai R."/>
            <person name="Kavagutti S V."/>
        </authorList>
    </citation>
    <scope>NUCLEOTIDE SEQUENCE</scope>
</reference>
<name>A0A6J7WVL3_9CAUD</name>